<dbReference type="EMBL" id="LGTO01000002">
    <property type="protein sequence ID" value="KNE22549.1"/>
    <property type="molecule type" value="Genomic_DNA"/>
</dbReference>
<protein>
    <submittedName>
        <fullName evidence="1">Uncharacterized protein</fullName>
    </submittedName>
</protein>
<gene>
    <name evidence="1" type="ORF">AFK71_01025</name>
</gene>
<dbReference type="AlphaFoldDB" id="A0A0L0QVF4"/>
<comment type="caution">
    <text evidence="1">The sequence shown here is derived from an EMBL/GenBank/DDBJ whole genome shotgun (WGS) entry which is preliminary data.</text>
</comment>
<dbReference type="PATRIC" id="fig|1473.5.peg.3090"/>
<reference evidence="2" key="1">
    <citation type="submission" date="2015-07" db="EMBL/GenBank/DDBJ databases">
        <title>Fjat-10053 dsm26.</title>
        <authorList>
            <person name="Liu B."/>
            <person name="Wang J."/>
            <person name="Zhu Y."/>
            <person name="Liu G."/>
            <person name="Chen Q."/>
            <person name="Chen Z."/>
            <person name="Lan J."/>
            <person name="Che J."/>
            <person name="Ge C."/>
            <person name="Shi H."/>
            <person name="Pan Z."/>
            <person name="Liu X."/>
        </authorList>
    </citation>
    <scope>NUCLEOTIDE SEQUENCE [LARGE SCALE GENOMIC DNA]</scope>
    <source>
        <strain evidence="2">DSM 26</strain>
    </source>
</reference>
<proteinExistence type="predicted"/>
<sequence length="160" mass="18436">MSNSDLEEYDVEKKIDESIQGDFVFRLVSDKKEYEAGDDVKLYGEITYVGDKDKVNIHHSSSAILFPMEEKVRGFDIGFVVKEIGLSTMLKQGEPYREEYRKSGKYVEDAPIDYVKFMEEFSGIDGFPPGYYVVNGETDFYLEGQERINMKATIDFKVVE</sequence>
<organism evidence="1 2">
    <name type="scientific">Virgibacillus pantothenticus</name>
    <dbReference type="NCBI Taxonomy" id="1473"/>
    <lineage>
        <taxon>Bacteria</taxon>
        <taxon>Bacillati</taxon>
        <taxon>Bacillota</taxon>
        <taxon>Bacilli</taxon>
        <taxon>Bacillales</taxon>
        <taxon>Bacillaceae</taxon>
        <taxon>Virgibacillus</taxon>
    </lineage>
</organism>
<evidence type="ECO:0000313" key="2">
    <source>
        <dbReference type="Proteomes" id="UP000036780"/>
    </source>
</evidence>
<evidence type="ECO:0000313" key="1">
    <source>
        <dbReference type="EMBL" id="KNE22549.1"/>
    </source>
</evidence>
<keyword evidence="2" id="KW-1185">Reference proteome</keyword>
<name>A0A0L0QVF4_VIRPA</name>
<accession>A0A0L0QVF4</accession>
<dbReference type="Proteomes" id="UP000036780">
    <property type="component" value="Unassembled WGS sequence"/>
</dbReference>